<feature type="region of interest" description="Disordered" evidence="2">
    <location>
        <begin position="261"/>
        <end position="289"/>
    </location>
</feature>
<reference evidence="5" key="1">
    <citation type="journal article" date="2019" name="Int. J. Syst. Evol. Microbiol.">
        <title>The Global Catalogue of Microorganisms (GCM) 10K type strain sequencing project: providing services to taxonomists for standard genome sequencing and annotation.</title>
        <authorList>
            <consortium name="The Broad Institute Genomics Platform"/>
            <consortium name="The Broad Institute Genome Sequencing Center for Infectious Disease"/>
            <person name="Wu L."/>
            <person name="Ma J."/>
        </authorList>
    </citation>
    <scope>NUCLEOTIDE SEQUENCE [LARGE SCALE GENOMIC DNA]</scope>
    <source>
        <strain evidence="5">KCTC 52438</strain>
    </source>
</reference>
<comment type="caution">
    <text evidence="4">The sequence shown here is derived from an EMBL/GenBank/DDBJ whole genome shotgun (WGS) entry which is preliminary data.</text>
</comment>
<sequence length="289" mass="32718">MTEKVTCTSDADGSLHPVTELSQLSLPPQNLVNQVNLELLEQALESFVDAEEHIKHAELNTSEVVIPSINELRYFGYHITKALKTNDEATQAEELKKAIKHCKRASYDAVELGIISALENIQSFQESFRGKISISSTISDYAGKMQQVEDVKKAISSTPKDDRDDYYKYCQENLKEIQDIYNYISQYEDDLTLALEESLTNKDRLNKAEERAEKAEERAEKSEQRLNRNFKISLFGAFVSVISVTLLAYKLFIAPPQTKSSVSKEDLQVSQLKHPPPTSNLNTHTPENK</sequence>
<evidence type="ECO:0000256" key="2">
    <source>
        <dbReference type="SAM" id="MobiDB-lite"/>
    </source>
</evidence>
<gene>
    <name evidence="4" type="ORF">ACFOEK_14060</name>
</gene>
<evidence type="ECO:0000313" key="5">
    <source>
        <dbReference type="Proteomes" id="UP001595476"/>
    </source>
</evidence>
<dbReference type="EMBL" id="JBHRSZ010000006">
    <property type="protein sequence ID" value="MFC3152160.1"/>
    <property type="molecule type" value="Genomic_DNA"/>
</dbReference>
<protein>
    <submittedName>
        <fullName evidence="4">Uncharacterized protein</fullName>
    </submittedName>
</protein>
<accession>A0ABV7HE57</accession>
<keyword evidence="3" id="KW-0472">Membrane</keyword>
<feature type="compositionally biased region" description="Polar residues" evidence="2">
    <location>
        <begin position="279"/>
        <end position="289"/>
    </location>
</feature>
<feature type="transmembrane region" description="Helical" evidence="3">
    <location>
        <begin position="232"/>
        <end position="252"/>
    </location>
</feature>
<keyword evidence="5" id="KW-1185">Reference proteome</keyword>
<keyword evidence="3" id="KW-1133">Transmembrane helix</keyword>
<keyword evidence="3" id="KW-0812">Transmembrane</keyword>
<evidence type="ECO:0000256" key="1">
    <source>
        <dbReference type="SAM" id="Coils"/>
    </source>
</evidence>
<organism evidence="4 5">
    <name type="scientific">Litoribrevibacter euphylliae</name>
    <dbReference type="NCBI Taxonomy" id="1834034"/>
    <lineage>
        <taxon>Bacteria</taxon>
        <taxon>Pseudomonadati</taxon>
        <taxon>Pseudomonadota</taxon>
        <taxon>Gammaproteobacteria</taxon>
        <taxon>Oceanospirillales</taxon>
        <taxon>Oceanospirillaceae</taxon>
        <taxon>Litoribrevibacter</taxon>
    </lineage>
</organism>
<feature type="coiled-coil region" evidence="1">
    <location>
        <begin position="195"/>
        <end position="232"/>
    </location>
</feature>
<evidence type="ECO:0000313" key="4">
    <source>
        <dbReference type="EMBL" id="MFC3152160.1"/>
    </source>
</evidence>
<evidence type="ECO:0000256" key="3">
    <source>
        <dbReference type="SAM" id="Phobius"/>
    </source>
</evidence>
<dbReference type="RefSeq" id="WP_386722014.1">
    <property type="nucleotide sequence ID" value="NZ_JBHRSZ010000006.1"/>
</dbReference>
<dbReference type="Proteomes" id="UP001595476">
    <property type="component" value="Unassembled WGS sequence"/>
</dbReference>
<proteinExistence type="predicted"/>
<keyword evidence="1" id="KW-0175">Coiled coil</keyword>
<name>A0ABV7HE57_9GAMM</name>